<gene>
    <name evidence="1" type="ORF">V5E97_12545</name>
</gene>
<reference evidence="1" key="1">
    <citation type="submission" date="2024-05" db="EMBL/GenBank/DDBJ databases">
        <title>Planctomycetes of the genus Singulisphaera possess chitinolytic capabilities.</title>
        <authorList>
            <person name="Ivanova A."/>
        </authorList>
    </citation>
    <scope>NUCLEOTIDE SEQUENCE</scope>
    <source>
        <strain evidence="1">Ch08T</strain>
    </source>
</reference>
<dbReference type="RefSeq" id="WP_406699679.1">
    <property type="nucleotide sequence ID" value="NZ_CP155447.1"/>
</dbReference>
<accession>A0AAU7CNL4</accession>
<organism evidence="1">
    <name type="scientific">Singulisphaera sp. Ch08</name>
    <dbReference type="NCBI Taxonomy" id="3120278"/>
    <lineage>
        <taxon>Bacteria</taxon>
        <taxon>Pseudomonadati</taxon>
        <taxon>Planctomycetota</taxon>
        <taxon>Planctomycetia</taxon>
        <taxon>Isosphaerales</taxon>
        <taxon>Isosphaeraceae</taxon>
        <taxon>Singulisphaera</taxon>
    </lineage>
</organism>
<dbReference type="EMBL" id="CP155447">
    <property type="protein sequence ID" value="XBH06831.1"/>
    <property type="molecule type" value="Genomic_DNA"/>
</dbReference>
<name>A0AAU7CNL4_9BACT</name>
<sequence length="133" mass="15539">MTEPPIASEQFDAILPFLALFDTKGYCYGGWHTPRGEFGYYSYSEDVSSFIQVLYKQGWVVSFDWPQWQEEAERLVESPTDLARADAATIRRLLTLHVRKDRFCEGHLAEMLKNGHILALLYRLREIRDEVSY</sequence>
<dbReference type="InterPro" id="IPR047046">
    <property type="entry name" value="YpjD/YvdC"/>
</dbReference>
<protein>
    <submittedName>
        <fullName evidence="1">DUF6508 domain-containing protein</fullName>
    </submittedName>
</protein>
<dbReference type="InterPro" id="IPR045425">
    <property type="entry name" value="DUF6508"/>
</dbReference>
<dbReference type="PANTHER" id="PTHR42692:SF1">
    <property type="entry name" value="NUCLEOTIDE PYROPHOSPHOHYDROLASE"/>
    <property type="match status" value="1"/>
</dbReference>
<dbReference type="Pfam" id="PF20118">
    <property type="entry name" value="DUF6508"/>
    <property type="match status" value="1"/>
</dbReference>
<dbReference type="AlphaFoldDB" id="A0AAU7CNL4"/>
<proteinExistence type="predicted"/>
<evidence type="ECO:0000313" key="1">
    <source>
        <dbReference type="EMBL" id="XBH06831.1"/>
    </source>
</evidence>
<dbReference type="PANTHER" id="PTHR42692">
    <property type="entry name" value="NUCLEOTIDE PYROPHOSPHOHYDROLASE"/>
    <property type="match status" value="1"/>
</dbReference>